<evidence type="ECO:0000313" key="7">
    <source>
        <dbReference type="Proteomes" id="UP001237642"/>
    </source>
</evidence>
<reference evidence="6" key="2">
    <citation type="submission" date="2023-05" db="EMBL/GenBank/DDBJ databases">
        <authorList>
            <person name="Schelkunov M.I."/>
        </authorList>
    </citation>
    <scope>NUCLEOTIDE SEQUENCE</scope>
    <source>
        <strain evidence="6">Hsosn_3</strain>
        <tissue evidence="6">Leaf</tissue>
    </source>
</reference>
<gene>
    <name evidence="6" type="ORF">POM88_000906</name>
</gene>
<dbReference type="InterPro" id="IPR046349">
    <property type="entry name" value="C1-like_sf"/>
</dbReference>
<keyword evidence="7" id="KW-1185">Reference proteome</keyword>
<feature type="domain" description="Zinc finger PHD-type" evidence="5">
    <location>
        <begin position="41"/>
        <end position="102"/>
    </location>
</feature>
<keyword evidence="1" id="KW-0479">Metal-binding</keyword>
<comment type="caution">
    <text evidence="6">The sequence shown here is derived from an EMBL/GenBank/DDBJ whole genome shotgun (WGS) entry which is preliminary data.</text>
</comment>
<evidence type="ECO:0000256" key="3">
    <source>
        <dbReference type="ARBA" id="ARBA00022771"/>
    </source>
</evidence>
<keyword evidence="3" id="KW-0863">Zinc-finger</keyword>
<dbReference type="Proteomes" id="UP001237642">
    <property type="component" value="Unassembled WGS sequence"/>
</dbReference>
<evidence type="ECO:0000259" key="5">
    <source>
        <dbReference type="SMART" id="SM00249"/>
    </source>
</evidence>
<organism evidence="6 7">
    <name type="scientific">Heracleum sosnowskyi</name>
    <dbReference type="NCBI Taxonomy" id="360622"/>
    <lineage>
        <taxon>Eukaryota</taxon>
        <taxon>Viridiplantae</taxon>
        <taxon>Streptophyta</taxon>
        <taxon>Embryophyta</taxon>
        <taxon>Tracheophyta</taxon>
        <taxon>Spermatophyta</taxon>
        <taxon>Magnoliopsida</taxon>
        <taxon>eudicotyledons</taxon>
        <taxon>Gunneridae</taxon>
        <taxon>Pentapetalae</taxon>
        <taxon>asterids</taxon>
        <taxon>campanulids</taxon>
        <taxon>Apiales</taxon>
        <taxon>Apiaceae</taxon>
        <taxon>Apioideae</taxon>
        <taxon>apioid superclade</taxon>
        <taxon>Tordylieae</taxon>
        <taxon>Tordyliinae</taxon>
        <taxon>Heracleum</taxon>
    </lineage>
</organism>
<dbReference type="SUPFAM" id="SSF57889">
    <property type="entry name" value="Cysteine-rich domain"/>
    <property type="match status" value="1"/>
</dbReference>
<proteinExistence type="predicted"/>
<dbReference type="PANTHER" id="PTHR46288">
    <property type="entry name" value="PHORBOL-ESTER/DAG-TYPE DOMAIN-CONTAINING PROTEIN"/>
    <property type="match status" value="1"/>
</dbReference>
<evidence type="ECO:0000256" key="2">
    <source>
        <dbReference type="ARBA" id="ARBA00022737"/>
    </source>
</evidence>
<dbReference type="InterPro" id="IPR004146">
    <property type="entry name" value="DC1"/>
</dbReference>
<name>A0AAD8JCQ1_9APIA</name>
<dbReference type="AlphaFoldDB" id="A0AAD8JCQ1"/>
<keyword evidence="2" id="KW-0677">Repeat</keyword>
<evidence type="ECO:0000313" key="6">
    <source>
        <dbReference type="EMBL" id="KAK1401301.1"/>
    </source>
</evidence>
<accession>A0AAD8JCQ1</accession>
<keyword evidence="4" id="KW-0862">Zinc</keyword>
<reference evidence="6" key="1">
    <citation type="submission" date="2023-02" db="EMBL/GenBank/DDBJ databases">
        <title>Genome of toxic invasive species Heracleum sosnowskyi carries increased number of genes despite the absence of recent whole-genome duplications.</title>
        <authorList>
            <person name="Schelkunov M."/>
            <person name="Shtratnikova V."/>
            <person name="Makarenko M."/>
            <person name="Klepikova A."/>
            <person name="Omelchenko D."/>
            <person name="Novikova G."/>
            <person name="Obukhova E."/>
            <person name="Bogdanov V."/>
            <person name="Penin A."/>
            <person name="Logacheva M."/>
        </authorList>
    </citation>
    <scope>NUCLEOTIDE SEQUENCE</scope>
    <source>
        <strain evidence="6">Hsosn_3</strain>
        <tissue evidence="6">Leaf</tissue>
    </source>
</reference>
<dbReference type="GO" id="GO:0008270">
    <property type="term" value="F:zinc ion binding"/>
    <property type="evidence" value="ECO:0007669"/>
    <property type="project" value="UniProtKB-KW"/>
</dbReference>
<protein>
    <recommendedName>
        <fullName evidence="5">Zinc finger PHD-type domain-containing protein</fullName>
    </recommendedName>
</protein>
<dbReference type="Pfam" id="PF03107">
    <property type="entry name" value="C1_2"/>
    <property type="match status" value="2"/>
</dbReference>
<dbReference type="EMBL" id="JAUIZM010000001">
    <property type="protein sequence ID" value="KAK1401301.1"/>
    <property type="molecule type" value="Genomic_DNA"/>
</dbReference>
<evidence type="ECO:0000256" key="1">
    <source>
        <dbReference type="ARBA" id="ARBA00022723"/>
    </source>
</evidence>
<dbReference type="CDD" id="cd00029">
    <property type="entry name" value="C1"/>
    <property type="match status" value="1"/>
</dbReference>
<sequence>MGRVSNSELLEQSTPIVNHFSHQHQLQLFKFQPQQTLNLPSCSACNLKSSEIMYACLTCNYYLHQTCSRLPDKITHHSHSHQLKVTFSPPYPNQVFSCDVCKKTGANQWIYRCDHCEFDAHLKCGSTVQVAAASQQQQSGRTQNQNPAPVLSSDQMFPNSYNNMYNANLASIAAGLNRQQNQLMNQVFQQTSNDVTSYNRILQGLMAGGSAGVIGGTSQLQGLMGGAGGVGSTASSLQGLMGGAGTGAGNPLQALINGGGAGSAVDLQALSGGTAGGVDLQSLMGGTGGAGTADLLQSLMGGTGGAGTADLLQSLIGGGGGAGAGLLQGFLGGLGGF</sequence>
<dbReference type="InterPro" id="IPR001965">
    <property type="entry name" value="Znf_PHD"/>
</dbReference>
<evidence type="ECO:0000256" key="4">
    <source>
        <dbReference type="ARBA" id="ARBA00022833"/>
    </source>
</evidence>
<dbReference type="PANTHER" id="PTHR46288:SF80">
    <property type="entry name" value="CYSTEINE_HISTIDINE-RICH C1 DOMAIN FAMILY PROTEIN"/>
    <property type="match status" value="1"/>
</dbReference>
<dbReference type="SMART" id="SM00249">
    <property type="entry name" value="PHD"/>
    <property type="match status" value="1"/>
</dbReference>